<keyword evidence="2" id="KW-0812">Transmembrane</keyword>
<name>A0A0R2I9L8_9LACO</name>
<keyword evidence="1 2" id="KW-0472">Membrane</keyword>
<dbReference type="OrthoDB" id="1700484at2"/>
<reference evidence="3 4" key="1">
    <citation type="journal article" date="2015" name="Genome Announc.">
        <title>Expanding the biotechnology potential of lactobacilli through comparative genomics of 213 strains and associated genera.</title>
        <authorList>
            <person name="Sun Z."/>
            <person name="Harris H.M."/>
            <person name="McCann A."/>
            <person name="Guo C."/>
            <person name="Argimon S."/>
            <person name="Zhang W."/>
            <person name="Yang X."/>
            <person name="Jeffery I.B."/>
            <person name="Cooney J.C."/>
            <person name="Kagawa T.F."/>
            <person name="Liu W."/>
            <person name="Song Y."/>
            <person name="Salvetti E."/>
            <person name="Wrobel A."/>
            <person name="Rasinkangas P."/>
            <person name="Parkhill J."/>
            <person name="Rea M.C."/>
            <person name="O'Sullivan O."/>
            <person name="Ritari J."/>
            <person name="Douillard F.P."/>
            <person name="Paul Ross R."/>
            <person name="Yang R."/>
            <person name="Briner A.E."/>
            <person name="Felis G.E."/>
            <person name="de Vos W.M."/>
            <person name="Barrangou R."/>
            <person name="Klaenhammer T.R."/>
            <person name="Caufield P.W."/>
            <person name="Cui Y."/>
            <person name="Zhang H."/>
            <person name="O'Toole P.W."/>
        </authorList>
    </citation>
    <scope>NUCLEOTIDE SEQUENCE [LARGE SCALE GENOMIC DNA]</scope>
    <source>
        <strain evidence="3 4">DSM 17896</strain>
    </source>
</reference>
<comment type="caution">
    <text evidence="3">The sequence shown here is derived from an EMBL/GenBank/DDBJ whole genome shotgun (WGS) entry which is preliminary data.</text>
</comment>
<dbReference type="Proteomes" id="UP000050934">
    <property type="component" value="Unassembled WGS sequence"/>
</dbReference>
<keyword evidence="1" id="KW-1003">Cell membrane</keyword>
<dbReference type="PIRSF" id="PIRSF021438">
    <property type="entry name" value="DltD"/>
    <property type="match status" value="1"/>
</dbReference>
<dbReference type="InterPro" id="IPR006998">
    <property type="entry name" value="DltD"/>
</dbReference>
<evidence type="ECO:0000256" key="1">
    <source>
        <dbReference type="PIRNR" id="PIRNR021438"/>
    </source>
</evidence>
<sequence>MTNKKKLWSIFGPVIVAGVLTLVLFALPWGNHHSQEVEQKAAVSLSATVFKNRSLKAQALGSKKENYIPFFGSSELNRMDRYHPSVMAERYHNYKPFLFGSRGTQSLPQLFNMAMIPQQMHNKKAVYIISPQWFVRQGVMVNAFKYYNGSYANLMWLAQANPKSPYDRYTARRLIKLLGDDGTVTQDAAKIAAGKPLTGWDRFNINMRIKFLSHEDDLFSGLFLNDNYGKRIKPKVHLLPQQLNYADLSATAIKEHNYNSNNNRFGILNGFYNSTVKPDLRKTRNSQRHFNYTKSPEYGDLEVVLNQFKKTNSNVIFMITPVNARWEKYTGMSMPMYYRTVDKIKMQLRSQGFNHIVDYSHKGGQNGFMQDTIHIGWAGWVDFDRKVSPFIEKKQPQPHYHMNKAFLSKEWQDLDPTADNLNQFKVDHNLR</sequence>
<dbReference type="GO" id="GO:0070395">
    <property type="term" value="P:lipoteichoic acid biosynthetic process"/>
    <property type="evidence" value="ECO:0007669"/>
    <property type="project" value="UniProtKB-UniRule"/>
</dbReference>
<comment type="pathway">
    <text evidence="1">Cell wall biogenesis; lipoteichoic acid biosynthesis.</text>
</comment>
<accession>A0A0R2I9L8</accession>
<dbReference type="RefSeq" id="WP_057742249.1">
    <property type="nucleotide sequence ID" value="NZ_JQBW01000010.1"/>
</dbReference>
<organism evidence="3 4">
    <name type="scientific">Limosilactobacillus secaliphilus</name>
    <dbReference type="NCBI Taxonomy" id="396268"/>
    <lineage>
        <taxon>Bacteria</taxon>
        <taxon>Bacillati</taxon>
        <taxon>Bacillota</taxon>
        <taxon>Bacilli</taxon>
        <taxon>Lactobacillales</taxon>
        <taxon>Lactobacillaceae</taxon>
        <taxon>Limosilactobacillus</taxon>
    </lineage>
</organism>
<keyword evidence="2" id="KW-1133">Transmembrane helix</keyword>
<dbReference type="AlphaFoldDB" id="A0A0R2I9L8"/>
<dbReference type="PATRIC" id="fig|396268.3.peg.1075"/>
<dbReference type="EMBL" id="JQBW01000010">
    <property type="protein sequence ID" value="KRN58612.1"/>
    <property type="molecule type" value="Genomic_DNA"/>
</dbReference>
<dbReference type="Pfam" id="PF04914">
    <property type="entry name" value="DltD"/>
    <property type="match status" value="1"/>
</dbReference>
<keyword evidence="4" id="KW-1185">Reference proteome</keyword>
<dbReference type="PANTHER" id="PTHR40039:SF1">
    <property type="entry name" value="PROTEIN DLTD"/>
    <property type="match status" value="1"/>
</dbReference>
<dbReference type="UniPathway" id="UPA00556"/>
<proteinExistence type="inferred from homology"/>
<evidence type="ECO:0000313" key="3">
    <source>
        <dbReference type="EMBL" id="KRN58612.1"/>
    </source>
</evidence>
<dbReference type="PANTHER" id="PTHR40039">
    <property type="entry name" value="PROTEIN DLTD"/>
    <property type="match status" value="1"/>
</dbReference>
<dbReference type="NCBIfam" id="TIGR04092">
    <property type="entry name" value="LTA_DltD"/>
    <property type="match status" value="1"/>
</dbReference>
<protein>
    <recommendedName>
        <fullName evidence="1">Protein DltD</fullName>
    </recommendedName>
</protein>
<feature type="transmembrane region" description="Helical" evidence="2">
    <location>
        <begin position="7"/>
        <end position="29"/>
    </location>
</feature>
<dbReference type="GO" id="GO:0005886">
    <property type="term" value="C:plasma membrane"/>
    <property type="evidence" value="ECO:0007669"/>
    <property type="project" value="UniProtKB-UniRule"/>
</dbReference>
<gene>
    <name evidence="3" type="ORF">IV45_GL001063</name>
</gene>
<dbReference type="InterPro" id="IPR023896">
    <property type="entry name" value="LTA_DltD"/>
</dbReference>
<evidence type="ECO:0000313" key="4">
    <source>
        <dbReference type="Proteomes" id="UP000050934"/>
    </source>
</evidence>
<dbReference type="STRING" id="396268.IV45_GL001063"/>
<comment type="similarity">
    <text evidence="1">Belongs to the DltD family.</text>
</comment>
<evidence type="ECO:0000256" key="2">
    <source>
        <dbReference type="SAM" id="Phobius"/>
    </source>
</evidence>